<dbReference type="GeneID" id="755623"/>
<dbReference type="EnsemblMetazoa" id="XM_011677418">
    <property type="protein sequence ID" value="XP_011675720"/>
    <property type="gene ID" value="LOC755623"/>
</dbReference>
<sequence length="285" mass="31668">MQPYLPGGSDDPLELSFPHIKLASPEDELLNKSLLDSLTPASPSSSAPYRLPKLSCTGSVSSTCTSGSDRSEGALRNGQSLDGLSPRSQQSKKSNHSKVLGMSTRSSSRLPIPPYTIAQLRRAQNIYVPSFKKAQFAPLISSPARRVDTPEESKEEKTVIVEDRTRVDDRTRVEDRTRGDEEIHVRVQPANTRASTRYSHVSRTTYGPRSAAVSMTIPMATGSDYSHPQPDQNPEWRLSPYRHKNYDNQAVTSSSGPYSRKFVIHCSAPKSWLHMKLRRSKTTLT</sequence>
<name>A0A7M7HNH8_STRPU</name>
<organism evidence="2 3">
    <name type="scientific">Strongylocentrotus purpuratus</name>
    <name type="common">Purple sea urchin</name>
    <dbReference type="NCBI Taxonomy" id="7668"/>
    <lineage>
        <taxon>Eukaryota</taxon>
        <taxon>Metazoa</taxon>
        <taxon>Echinodermata</taxon>
        <taxon>Eleutherozoa</taxon>
        <taxon>Echinozoa</taxon>
        <taxon>Echinoidea</taxon>
        <taxon>Euechinoidea</taxon>
        <taxon>Echinacea</taxon>
        <taxon>Camarodonta</taxon>
        <taxon>Echinidea</taxon>
        <taxon>Strongylocentrotidae</taxon>
        <taxon>Strongylocentrotus</taxon>
    </lineage>
</organism>
<proteinExistence type="predicted"/>
<reference evidence="3" key="1">
    <citation type="submission" date="2015-02" db="EMBL/GenBank/DDBJ databases">
        <title>Genome sequencing for Strongylocentrotus purpuratus.</title>
        <authorList>
            <person name="Murali S."/>
            <person name="Liu Y."/>
            <person name="Vee V."/>
            <person name="English A."/>
            <person name="Wang M."/>
            <person name="Skinner E."/>
            <person name="Han Y."/>
            <person name="Muzny D.M."/>
            <person name="Worley K.C."/>
            <person name="Gibbs R.A."/>
        </authorList>
    </citation>
    <scope>NUCLEOTIDE SEQUENCE</scope>
</reference>
<dbReference type="AlphaFoldDB" id="A0A7M7HNH8"/>
<accession>A0A7M7HNH8</accession>
<evidence type="ECO:0000313" key="3">
    <source>
        <dbReference type="Proteomes" id="UP000007110"/>
    </source>
</evidence>
<dbReference type="Proteomes" id="UP000007110">
    <property type="component" value="Unassembled WGS sequence"/>
</dbReference>
<feature type="compositionally biased region" description="Low complexity" evidence="1">
    <location>
        <begin position="34"/>
        <end position="68"/>
    </location>
</feature>
<feature type="region of interest" description="Disordered" evidence="1">
    <location>
        <begin position="34"/>
        <end position="111"/>
    </location>
</feature>
<dbReference type="RefSeq" id="XP_011675720.1">
    <property type="nucleotide sequence ID" value="XM_011677418.2"/>
</dbReference>
<feature type="compositionally biased region" description="Polar residues" evidence="1">
    <location>
        <begin position="77"/>
        <end position="92"/>
    </location>
</feature>
<dbReference type="OrthoDB" id="6147043at2759"/>
<protein>
    <submittedName>
        <fullName evidence="2">Uncharacterized protein</fullName>
    </submittedName>
</protein>
<evidence type="ECO:0000256" key="1">
    <source>
        <dbReference type="SAM" id="MobiDB-lite"/>
    </source>
</evidence>
<evidence type="ECO:0000313" key="2">
    <source>
        <dbReference type="EnsemblMetazoa" id="XP_011675720"/>
    </source>
</evidence>
<keyword evidence="3" id="KW-1185">Reference proteome</keyword>
<reference evidence="2" key="2">
    <citation type="submission" date="2021-01" db="UniProtKB">
        <authorList>
            <consortium name="EnsemblMetazoa"/>
        </authorList>
    </citation>
    <scope>IDENTIFICATION</scope>
</reference>